<reference evidence="2 3" key="1">
    <citation type="submission" date="2016-09" db="EMBL/GenBank/DDBJ databases">
        <title>Complete genome sequence of Deltia acidovorans CM13 isolated from murine proximal colonic tissue.</title>
        <authorList>
            <person name="Saffarian A."/>
        </authorList>
    </citation>
    <scope>NUCLEOTIDE SEQUENCE [LARGE SCALE GENOMIC DNA]</scope>
    <source>
        <strain evidence="2 3">CM13</strain>
    </source>
</reference>
<dbReference type="EMBL" id="CP017420">
    <property type="protein sequence ID" value="AOV02782.1"/>
    <property type="molecule type" value="Genomic_DNA"/>
</dbReference>
<evidence type="ECO:0000313" key="3">
    <source>
        <dbReference type="Proteomes" id="UP000095607"/>
    </source>
</evidence>
<gene>
    <name evidence="2" type="ORF">BI380_16260</name>
</gene>
<feature type="compositionally biased region" description="Basic and acidic residues" evidence="1">
    <location>
        <begin position="1"/>
        <end position="12"/>
    </location>
</feature>
<evidence type="ECO:0000256" key="1">
    <source>
        <dbReference type="SAM" id="MobiDB-lite"/>
    </source>
</evidence>
<evidence type="ECO:0000313" key="2">
    <source>
        <dbReference type="EMBL" id="AOV02782.1"/>
    </source>
</evidence>
<protein>
    <submittedName>
        <fullName evidence="2">Uncharacterized protein</fullName>
    </submittedName>
</protein>
<feature type="region of interest" description="Disordered" evidence="1">
    <location>
        <begin position="1"/>
        <end position="40"/>
    </location>
</feature>
<name>A0ABM6E5R6_9BURK</name>
<sequence length="253" mass="28356">MTNDATQRRAGETHAGINPNTGRNPRPTPPTRRATPALPDPVTAFDLLERIQEIAIHRESLIDSTLEAHICRANIHPEPLQPLPDWAVERLKDQGRAHALDEEFRNKMRLLKDWLHLAAGDGSQYRYEVWTGRGERLSFRHESWAEAAAVLEKLKPMHPGACVCQVHVTAARPPVDCKPELLNTLLGAISHIGTWFGEGGSGDLIAVQDATGRQVMAPAETLRQHPVYERLEKHGKDYVEWYMARQANKGTEP</sequence>
<dbReference type="Proteomes" id="UP000095607">
    <property type="component" value="Chromosome"/>
</dbReference>
<organism evidence="2 3">
    <name type="scientific">Delftia tsuruhatensis</name>
    <dbReference type="NCBI Taxonomy" id="180282"/>
    <lineage>
        <taxon>Bacteria</taxon>
        <taxon>Pseudomonadati</taxon>
        <taxon>Pseudomonadota</taxon>
        <taxon>Betaproteobacteria</taxon>
        <taxon>Burkholderiales</taxon>
        <taxon>Comamonadaceae</taxon>
        <taxon>Delftia</taxon>
    </lineage>
</organism>
<keyword evidence="3" id="KW-1185">Reference proteome</keyword>
<proteinExistence type="predicted"/>
<dbReference type="RefSeq" id="WP_046238882.1">
    <property type="nucleotide sequence ID" value="NZ_CBCSDN010000052.1"/>
</dbReference>
<feature type="compositionally biased region" description="Low complexity" evidence="1">
    <location>
        <begin position="18"/>
        <end position="40"/>
    </location>
</feature>
<accession>A0ABM6E5R6</accession>